<dbReference type="PROSITE" id="PS50929">
    <property type="entry name" value="ABC_TM1F"/>
    <property type="match status" value="1"/>
</dbReference>
<keyword evidence="5" id="KW-0547">Nucleotide-binding</keyword>
<keyword evidence="2" id="KW-0813">Transport</keyword>
<feature type="compositionally biased region" description="Low complexity" evidence="9">
    <location>
        <begin position="84"/>
        <end position="104"/>
    </location>
</feature>
<dbReference type="EMBL" id="FLOC01000002">
    <property type="protein sequence ID" value="SBS26056.1"/>
    <property type="molecule type" value="Genomic_DNA"/>
</dbReference>
<dbReference type="SUPFAM" id="SSF90123">
    <property type="entry name" value="ABC transporter transmembrane region"/>
    <property type="match status" value="1"/>
</dbReference>
<organism evidence="14 15">
    <name type="scientific">Marinomonas aquimarina</name>
    <dbReference type="NCBI Taxonomy" id="295068"/>
    <lineage>
        <taxon>Bacteria</taxon>
        <taxon>Pseudomonadati</taxon>
        <taxon>Pseudomonadota</taxon>
        <taxon>Gammaproteobacteria</taxon>
        <taxon>Oceanospirillales</taxon>
        <taxon>Oceanospirillaceae</taxon>
        <taxon>Marinomonas</taxon>
    </lineage>
</organism>
<dbReference type="GO" id="GO:0140359">
    <property type="term" value="F:ABC-type transporter activity"/>
    <property type="evidence" value="ECO:0007669"/>
    <property type="project" value="InterPro"/>
</dbReference>
<evidence type="ECO:0000256" key="5">
    <source>
        <dbReference type="ARBA" id="ARBA00022741"/>
    </source>
</evidence>
<dbReference type="CDD" id="cd18587">
    <property type="entry name" value="ABC_6TM_LapB_like"/>
    <property type="match status" value="1"/>
</dbReference>
<dbReference type="InterPro" id="IPR011527">
    <property type="entry name" value="ABC1_TM_dom"/>
</dbReference>
<evidence type="ECO:0000313" key="14">
    <source>
        <dbReference type="EMBL" id="SBS26056.1"/>
    </source>
</evidence>
<feature type="region of interest" description="Disordered" evidence="9">
    <location>
        <begin position="1"/>
        <end position="143"/>
    </location>
</feature>
<dbReference type="InterPro" id="IPR036640">
    <property type="entry name" value="ABC1_TM_sf"/>
</dbReference>
<dbReference type="PROSITE" id="PS50990">
    <property type="entry name" value="PEPTIDASE_C39"/>
    <property type="match status" value="1"/>
</dbReference>
<dbReference type="AlphaFoldDB" id="A0A1A8T541"/>
<dbReference type="Gene3D" id="1.20.1560.10">
    <property type="entry name" value="ABC transporter type 1, transmembrane domain"/>
    <property type="match status" value="1"/>
</dbReference>
<keyword evidence="15" id="KW-1185">Reference proteome</keyword>
<dbReference type="PANTHER" id="PTHR24221:SF248">
    <property type="entry name" value="ABC TRANSPORTER TRANSMEMBRANE REGION"/>
    <property type="match status" value="1"/>
</dbReference>
<dbReference type="SUPFAM" id="SSF52540">
    <property type="entry name" value="P-loop containing nucleoside triphosphate hydrolases"/>
    <property type="match status" value="1"/>
</dbReference>
<keyword evidence="4 10" id="KW-0812">Transmembrane</keyword>
<comment type="subcellular location">
    <subcellularLocation>
        <location evidence="1">Cell membrane</location>
        <topology evidence="1">Multi-pass membrane protein</topology>
    </subcellularLocation>
</comment>
<dbReference type="InterPro" id="IPR003593">
    <property type="entry name" value="AAA+_ATPase"/>
</dbReference>
<feature type="transmembrane region" description="Helical" evidence="10">
    <location>
        <begin position="411"/>
        <end position="434"/>
    </location>
</feature>
<dbReference type="GO" id="GO:0034040">
    <property type="term" value="F:ATPase-coupled lipid transmembrane transporter activity"/>
    <property type="evidence" value="ECO:0007669"/>
    <property type="project" value="TreeGrafter"/>
</dbReference>
<sequence>MPLFRKNKSTSDRDQNVSQEERIKENTKRWLHSESDQANAKSDDQGDMTPSSARPHQTAAQPTEGKTSTNRTPGKTPQPSVHKSTAQTTSPKPAAAATESSSSEDLTNDSHTTSSNQHRPSEPDSAPENKSKQRDGSSWEDYSDQLESVDPLLDCLVLLSKHYNNPYTAEGILSGLPTSAEGMTPSIFTRAANRIGFVSRFVKRPLNKIAQELMPLVLLLKGKNACVLLRIDTQADSVTLLMPESGAGEVTMSLAELEAQYSGYCFFIRPQFRFDKRSGFEAEQESHKHWFWGTLSASWRIYRDVFIASLLINVFALASPLFVMNVYDRVVPNNAFETLWVLAAGVSVVYFFDFLLRILRAYFIDIAGKKSDILISSNIFSRVNNITMASRPRSVGGFAKNLQDFDSIRDFITSASITTLVDIPFMFLIVAVIYMIGGPLGLIPIVTIVAVLVYSFAIQKPLKRSIEEGQKTAVQKNAVLIESLSNAESVKLNNAQGALQQNWEQAVGNIADWGLKTRQLAQSCSSFAMVAQQMTTVAMVVFGVYMISEREMSMGALVACVMLTGRALAPMAQFAALAARYNHAKSAFDGINSIMASPVEQPDDVKFVHRDRFDGSFEFENVAFSYPDQDQNAVSAINLKIKTGDKVAIIGRIGSGKTTLGKLMMGLYEPKEGSVRIDGIDLRQINPVDLRRNIGAVSQDVTLFYGSIKDNISFGVPFVDDQAIVRAADLSGVSEFANLRAAGLDSIVGERGHHLSGGQRQSVAIARALLFDPSILILDEPTASMDNTTETRMRRRLAKIMQDKTLILITHKSSMLDLVDRLIVMDSGRIVADGPKEHVFEALRQGKLKVS</sequence>
<feature type="transmembrane region" description="Helical" evidence="10">
    <location>
        <begin position="305"/>
        <end position="327"/>
    </location>
</feature>
<dbReference type="PROSITE" id="PS50893">
    <property type="entry name" value="ABC_TRANSPORTER_2"/>
    <property type="match status" value="1"/>
</dbReference>
<feature type="domain" description="Peptidase C39" evidence="13">
    <location>
        <begin position="145"/>
        <end position="268"/>
    </location>
</feature>
<feature type="compositionally biased region" description="Basic and acidic residues" evidence="9">
    <location>
        <begin position="119"/>
        <end position="137"/>
    </location>
</feature>
<feature type="compositionally biased region" description="Polar residues" evidence="9">
    <location>
        <begin position="48"/>
        <end position="83"/>
    </location>
</feature>
<feature type="compositionally biased region" description="Polar residues" evidence="9">
    <location>
        <begin position="109"/>
        <end position="118"/>
    </location>
</feature>
<reference evidence="14 15" key="1">
    <citation type="submission" date="2016-06" db="EMBL/GenBank/DDBJ databases">
        <authorList>
            <person name="Kjaerup R.B."/>
            <person name="Dalgaard T.S."/>
            <person name="Juul-Madsen H.R."/>
        </authorList>
    </citation>
    <scope>NUCLEOTIDE SEQUENCE [LARGE SCALE GENOMIC DNA]</scope>
    <source>
        <strain evidence="14 15">CECT 5080</strain>
    </source>
</reference>
<evidence type="ECO:0000259" key="12">
    <source>
        <dbReference type="PROSITE" id="PS50929"/>
    </source>
</evidence>
<keyword evidence="8 10" id="KW-0472">Membrane</keyword>
<accession>A0A1A8T541</accession>
<name>A0A1A8T541_9GAMM</name>
<dbReference type="GO" id="GO:0016887">
    <property type="term" value="F:ATP hydrolysis activity"/>
    <property type="evidence" value="ECO:0007669"/>
    <property type="project" value="InterPro"/>
</dbReference>
<evidence type="ECO:0000256" key="8">
    <source>
        <dbReference type="ARBA" id="ARBA00023136"/>
    </source>
</evidence>
<evidence type="ECO:0000313" key="15">
    <source>
        <dbReference type="Proteomes" id="UP000092627"/>
    </source>
</evidence>
<dbReference type="CDD" id="cd02421">
    <property type="entry name" value="Peptidase_C39_likeD"/>
    <property type="match status" value="1"/>
</dbReference>
<dbReference type="InterPro" id="IPR027417">
    <property type="entry name" value="P-loop_NTPase"/>
</dbReference>
<dbReference type="GO" id="GO:0005524">
    <property type="term" value="F:ATP binding"/>
    <property type="evidence" value="ECO:0007669"/>
    <property type="project" value="UniProtKB-KW"/>
</dbReference>
<evidence type="ECO:0000256" key="10">
    <source>
        <dbReference type="SAM" id="Phobius"/>
    </source>
</evidence>
<dbReference type="GO" id="GO:0005886">
    <property type="term" value="C:plasma membrane"/>
    <property type="evidence" value="ECO:0007669"/>
    <property type="project" value="UniProtKB-SubCell"/>
</dbReference>
<keyword evidence="6 14" id="KW-0067">ATP-binding</keyword>
<dbReference type="PANTHER" id="PTHR24221">
    <property type="entry name" value="ATP-BINDING CASSETTE SUB-FAMILY B"/>
    <property type="match status" value="1"/>
</dbReference>
<dbReference type="CDD" id="cd03245">
    <property type="entry name" value="ABCC_bacteriocin_exporters"/>
    <property type="match status" value="1"/>
</dbReference>
<protein>
    <submittedName>
        <fullName evidence="14">Toxin RTX-I translocation ATP-binding protein</fullName>
    </submittedName>
</protein>
<keyword evidence="3" id="KW-1003">Cell membrane</keyword>
<keyword evidence="7 10" id="KW-1133">Transmembrane helix</keyword>
<evidence type="ECO:0000256" key="9">
    <source>
        <dbReference type="SAM" id="MobiDB-lite"/>
    </source>
</evidence>
<dbReference type="InterPro" id="IPR005074">
    <property type="entry name" value="Peptidase_C39"/>
</dbReference>
<feature type="transmembrane region" description="Helical" evidence="10">
    <location>
        <begin position="339"/>
        <end position="359"/>
    </location>
</feature>
<dbReference type="STRING" id="295068.MAQ5080_00416"/>
<dbReference type="Pfam" id="PF00664">
    <property type="entry name" value="ABC_membrane"/>
    <property type="match status" value="1"/>
</dbReference>
<dbReference type="Gene3D" id="3.40.50.300">
    <property type="entry name" value="P-loop containing nucleotide triphosphate hydrolases"/>
    <property type="match status" value="1"/>
</dbReference>
<feature type="transmembrane region" description="Helical" evidence="10">
    <location>
        <begin position="526"/>
        <end position="548"/>
    </location>
</feature>
<evidence type="ECO:0000256" key="1">
    <source>
        <dbReference type="ARBA" id="ARBA00004651"/>
    </source>
</evidence>
<feature type="domain" description="ABC transmembrane type-1" evidence="12">
    <location>
        <begin position="305"/>
        <end position="583"/>
    </location>
</feature>
<evidence type="ECO:0000256" key="6">
    <source>
        <dbReference type="ARBA" id="ARBA00022840"/>
    </source>
</evidence>
<evidence type="ECO:0000259" key="11">
    <source>
        <dbReference type="PROSITE" id="PS50893"/>
    </source>
</evidence>
<dbReference type="GO" id="GO:0008233">
    <property type="term" value="F:peptidase activity"/>
    <property type="evidence" value="ECO:0007669"/>
    <property type="project" value="InterPro"/>
</dbReference>
<gene>
    <name evidence="14" type="primary">apxIB</name>
    <name evidence="14" type="ORF">MAQ5080_00416</name>
</gene>
<dbReference type="InterPro" id="IPR003439">
    <property type="entry name" value="ABC_transporter-like_ATP-bd"/>
</dbReference>
<dbReference type="NCBIfam" id="TIGR03375">
    <property type="entry name" value="type_I_sec_LssB"/>
    <property type="match status" value="1"/>
</dbReference>
<feature type="compositionally biased region" description="Basic and acidic residues" evidence="9">
    <location>
        <begin position="9"/>
        <end position="35"/>
    </location>
</feature>
<feature type="domain" description="ABC transporter" evidence="11">
    <location>
        <begin position="617"/>
        <end position="851"/>
    </location>
</feature>
<dbReference type="FunFam" id="3.40.50.300:FF:000299">
    <property type="entry name" value="ABC transporter ATP-binding protein/permease"/>
    <property type="match status" value="1"/>
</dbReference>
<dbReference type="Proteomes" id="UP000092627">
    <property type="component" value="Unassembled WGS sequence"/>
</dbReference>
<evidence type="ECO:0000256" key="3">
    <source>
        <dbReference type="ARBA" id="ARBA00022475"/>
    </source>
</evidence>
<dbReference type="InterPro" id="IPR017750">
    <property type="entry name" value="ATPase_T1SS"/>
</dbReference>
<dbReference type="Pfam" id="PF03412">
    <property type="entry name" value="Peptidase_C39"/>
    <property type="match status" value="1"/>
</dbReference>
<dbReference type="InterPro" id="IPR039421">
    <property type="entry name" value="Type_1_exporter"/>
</dbReference>
<feature type="transmembrane region" description="Helical" evidence="10">
    <location>
        <begin position="440"/>
        <end position="458"/>
    </location>
</feature>
<dbReference type="SMART" id="SM00382">
    <property type="entry name" value="AAA"/>
    <property type="match status" value="1"/>
</dbReference>
<evidence type="ECO:0000256" key="2">
    <source>
        <dbReference type="ARBA" id="ARBA00022448"/>
    </source>
</evidence>
<dbReference type="Gene3D" id="3.90.70.10">
    <property type="entry name" value="Cysteine proteinases"/>
    <property type="match status" value="1"/>
</dbReference>
<dbReference type="GO" id="GO:0006508">
    <property type="term" value="P:proteolysis"/>
    <property type="evidence" value="ECO:0007669"/>
    <property type="project" value="InterPro"/>
</dbReference>
<proteinExistence type="predicted"/>
<evidence type="ECO:0000259" key="13">
    <source>
        <dbReference type="PROSITE" id="PS50990"/>
    </source>
</evidence>
<evidence type="ECO:0000256" key="7">
    <source>
        <dbReference type="ARBA" id="ARBA00022989"/>
    </source>
</evidence>
<evidence type="ECO:0000256" key="4">
    <source>
        <dbReference type="ARBA" id="ARBA00022692"/>
    </source>
</evidence>
<dbReference type="Pfam" id="PF00005">
    <property type="entry name" value="ABC_tran"/>
    <property type="match status" value="1"/>
</dbReference>